<feature type="region of interest" description="Disordered" evidence="1">
    <location>
        <begin position="134"/>
        <end position="166"/>
    </location>
</feature>
<comment type="caution">
    <text evidence="2">The sequence shown here is derived from an EMBL/GenBank/DDBJ whole genome shotgun (WGS) entry which is preliminary data.</text>
</comment>
<reference evidence="3" key="1">
    <citation type="submission" date="2018-04" db="EMBL/GenBank/DDBJ databases">
        <authorList>
            <person name="Cornet L."/>
        </authorList>
    </citation>
    <scope>NUCLEOTIDE SEQUENCE [LARGE SCALE GENOMIC DNA]</scope>
</reference>
<dbReference type="EMBL" id="QBMP01000062">
    <property type="protein sequence ID" value="PZO56840.1"/>
    <property type="molecule type" value="Genomic_DNA"/>
</dbReference>
<reference evidence="2 3" key="2">
    <citation type="submission" date="2018-06" db="EMBL/GenBank/DDBJ databases">
        <title>Metagenomic assembly of (sub)arctic Cyanobacteria and their associated microbiome from non-axenic cultures.</title>
        <authorList>
            <person name="Baurain D."/>
        </authorList>
    </citation>
    <scope>NUCLEOTIDE SEQUENCE [LARGE SCALE GENOMIC DNA]</scope>
    <source>
        <strain evidence="2">ULC027bin1</strain>
    </source>
</reference>
<dbReference type="SUPFAM" id="SSF52833">
    <property type="entry name" value="Thioredoxin-like"/>
    <property type="match status" value="1"/>
</dbReference>
<accession>A0A2W4XHL0</accession>
<dbReference type="Gene3D" id="3.40.30.10">
    <property type="entry name" value="Glutaredoxin"/>
    <property type="match status" value="1"/>
</dbReference>
<feature type="compositionally biased region" description="Polar residues" evidence="1">
    <location>
        <begin position="147"/>
        <end position="166"/>
    </location>
</feature>
<organism evidence="2 3">
    <name type="scientific">Phormidesmis priestleyi</name>
    <dbReference type="NCBI Taxonomy" id="268141"/>
    <lineage>
        <taxon>Bacteria</taxon>
        <taxon>Bacillati</taxon>
        <taxon>Cyanobacteriota</taxon>
        <taxon>Cyanophyceae</taxon>
        <taxon>Leptolyngbyales</taxon>
        <taxon>Leptolyngbyaceae</taxon>
        <taxon>Phormidesmis</taxon>
    </lineage>
</organism>
<sequence>MVSDAFGGWSEGKGRVRSLMFVGQLALLTLLSSCSSFPNSYEARLADHLSATGAKMYGAYWCPHCAAQKEYFGAAAGQLPYVECDPEGFNAQPDLCQAEGIEAYPTWIIDGQRYLGSQTLGKLARLSGLEGEAIPGDRFQGNLDPPSDNSLDNPSGNPSDNYSPAQ</sequence>
<proteinExistence type="predicted"/>
<evidence type="ECO:0000256" key="1">
    <source>
        <dbReference type="SAM" id="MobiDB-lite"/>
    </source>
</evidence>
<gene>
    <name evidence="2" type="ORF">DCF15_07965</name>
</gene>
<dbReference type="Proteomes" id="UP000249794">
    <property type="component" value="Unassembled WGS sequence"/>
</dbReference>
<name>A0A2W4XHL0_9CYAN</name>
<dbReference type="PANTHER" id="PTHR34573">
    <property type="entry name" value="VKC DOMAIN-CONTAINING PROTEIN"/>
    <property type="match status" value="1"/>
</dbReference>
<dbReference type="PANTHER" id="PTHR34573:SF1">
    <property type="entry name" value="VITAMIN K EPOXIDE REDUCTASE DOMAIN-CONTAINING PROTEIN"/>
    <property type="match status" value="1"/>
</dbReference>
<protein>
    <recommendedName>
        <fullName evidence="4">Thioredoxin domain-containing protein</fullName>
    </recommendedName>
</protein>
<evidence type="ECO:0000313" key="3">
    <source>
        <dbReference type="Proteomes" id="UP000249794"/>
    </source>
</evidence>
<dbReference type="AlphaFoldDB" id="A0A2W4XHL0"/>
<evidence type="ECO:0000313" key="2">
    <source>
        <dbReference type="EMBL" id="PZO56840.1"/>
    </source>
</evidence>
<dbReference type="CDD" id="cd02947">
    <property type="entry name" value="TRX_family"/>
    <property type="match status" value="1"/>
</dbReference>
<dbReference type="InterPro" id="IPR036249">
    <property type="entry name" value="Thioredoxin-like_sf"/>
</dbReference>
<evidence type="ECO:0008006" key="4">
    <source>
        <dbReference type="Google" id="ProtNLM"/>
    </source>
</evidence>